<reference evidence="1" key="2">
    <citation type="submission" date="2021-04" db="EMBL/GenBank/DDBJ databases">
        <authorList>
            <person name="Gilroy R."/>
        </authorList>
    </citation>
    <scope>NUCLEOTIDE SEQUENCE</scope>
    <source>
        <strain evidence="1">CHK169-4300</strain>
    </source>
</reference>
<dbReference type="Proteomes" id="UP000824106">
    <property type="component" value="Unassembled WGS sequence"/>
</dbReference>
<dbReference type="AlphaFoldDB" id="A0A9D2G3S5"/>
<comment type="caution">
    <text evidence="1">The sequence shown here is derived from an EMBL/GenBank/DDBJ whole genome shotgun (WGS) entry which is preliminary data.</text>
</comment>
<reference evidence="1" key="1">
    <citation type="journal article" date="2021" name="PeerJ">
        <title>Extensive microbial diversity within the chicken gut microbiome revealed by metagenomics and culture.</title>
        <authorList>
            <person name="Gilroy R."/>
            <person name="Ravi A."/>
            <person name="Getino M."/>
            <person name="Pursley I."/>
            <person name="Horton D.L."/>
            <person name="Alikhan N.F."/>
            <person name="Baker D."/>
            <person name="Gharbi K."/>
            <person name="Hall N."/>
            <person name="Watson M."/>
            <person name="Adriaenssens E.M."/>
            <person name="Foster-Nyarko E."/>
            <person name="Jarju S."/>
            <person name="Secka A."/>
            <person name="Antonio M."/>
            <person name="Oren A."/>
            <person name="Chaudhuri R.R."/>
            <person name="La Ragione R."/>
            <person name="Hildebrand F."/>
            <person name="Pallen M.J."/>
        </authorList>
    </citation>
    <scope>NUCLEOTIDE SEQUENCE</scope>
    <source>
        <strain evidence="1">CHK169-4300</strain>
    </source>
</reference>
<protein>
    <submittedName>
        <fullName evidence="1">Uncharacterized protein</fullName>
    </submittedName>
</protein>
<evidence type="ECO:0000313" key="2">
    <source>
        <dbReference type="Proteomes" id="UP000824106"/>
    </source>
</evidence>
<name>A0A9D2G3S5_9LACT</name>
<gene>
    <name evidence="1" type="ORF">H9808_08360</name>
</gene>
<accession>A0A9D2G3S5</accession>
<sequence length="372" mass="43616">MKRYLKNCLVLALAIVGILSLGTILFFTLVSYTSPVNEAGREYKESIKSYQNDEIEKIDDVFERLEVLDAHFSSPTFNKMQGGEKTEVTLSDIETLFGEPNQIIENVDMNYAETVYQYHYEEMILNIHQHLFSNIDEYVTENFTGVFYDPKSLDQLFVETIINHQSLHDEEDEQFEMYSKEDVSQLIMDKNPTRKIRQSGWNTWPLNQQYYFDDGRGDYSPVEYLSLQFKEGKNDTTTALHLMERRYREPYLEKDTQEEIEKKNKALFKFKDIFEEKESNSSNEKFTVKDFSNDFGNIARIVYDFQKGHLQVSWIIKRDKNIKEIRGIVPISESNKLVDIKDIADLEVIDFDSHPLSSSDKTLNKDEFIGSK</sequence>
<evidence type="ECO:0000313" key="1">
    <source>
        <dbReference type="EMBL" id="HIZ71756.1"/>
    </source>
</evidence>
<proteinExistence type="predicted"/>
<organism evidence="1 2">
    <name type="scientific">Candidatus Atopostipes pullistercoris</name>
    <dbReference type="NCBI Taxonomy" id="2838467"/>
    <lineage>
        <taxon>Bacteria</taxon>
        <taxon>Bacillati</taxon>
        <taxon>Bacillota</taxon>
        <taxon>Bacilli</taxon>
        <taxon>Lactobacillales</taxon>
        <taxon>Carnobacteriaceae</taxon>
        <taxon>Atopostipes</taxon>
    </lineage>
</organism>
<dbReference type="EMBL" id="DXAZ01000139">
    <property type="protein sequence ID" value="HIZ71756.1"/>
    <property type="molecule type" value="Genomic_DNA"/>
</dbReference>